<name>A0ACC1R7J0_9HYPO</name>
<keyword evidence="2" id="KW-1185">Reference proteome</keyword>
<reference evidence="1" key="1">
    <citation type="submission" date="2022-07" db="EMBL/GenBank/DDBJ databases">
        <title>Genome Sequence of Lecanicillium saksenae.</title>
        <authorList>
            <person name="Buettner E."/>
        </authorList>
    </citation>
    <scope>NUCLEOTIDE SEQUENCE</scope>
    <source>
        <strain evidence="1">VT-O1</strain>
    </source>
</reference>
<comment type="caution">
    <text evidence="1">The sequence shown here is derived from an EMBL/GenBank/DDBJ whole genome shotgun (WGS) entry which is preliminary data.</text>
</comment>
<evidence type="ECO:0000313" key="1">
    <source>
        <dbReference type="EMBL" id="KAJ3499096.1"/>
    </source>
</evidence>
<gene>
    <name evidence="1" type="ORF">NLG97_g619</name>
</gene>
<dbReference type="Proteomes" id="UP001148737">
    <property type="component" value="Unassembled WGS sequence"/>
</dbReference>
<proteinExistence type="predicted"/>
<protein>
    <submittedName>
        <fullName evidence="1">Uncharacterized protein</fullName>
    </submittedName>
</protein>
<dbReference type="EMBL" id="JANAKD010000022">
    <property type="protein sequence ID" value="KAJ3499096.1"/>
    <property type="molecule type" value="Genomic_DNA"/>
</dbReference>
<sequence length="410" mass="45377">MGRARRKWTPEEDALLRTVVSAALAESRPLLWRELAKDIPGRSNKDCRRRWWNSLADGTAKGLWSEEEDGKLIQAVKELGTNWRVVAQHVGSRTPDQCSSHWTQVLDPDINHCDWTSMEDDQLLHEVLTYSTNWTTISAFHVPRRTTLALKNRYSTLRLKHENKRKRRRSIGDTNSDRRPPSERSKPESTASPSSCGTSPYQDDDSQREGSEDYAGYAPSISEAMEDETEGMTSGTSTLGSVTSADMDLGADWSGFLGSSNDFCNPSMADGSSFSHLWRKDMDLANYDEDQFLAIDPSMSVATDADPFNVIRDPLALYAEPIEADFGYEPNEFISRLPLPPSSTQGPIKTQPTVGNYSAPPESSTEAPSTLAPYQLSLDMTCSKAQLESLMGVLAGSGASFTVKSKTEKV</sequence>
<evidence type="ECO:0000313" key="2">
    <source>
        <dbReference type="Proteomes" id="UP001148737"/>
    </source>
</evidence>
<accession>A0ACC1R7J0</accession>
<organism evidence="1 2">
    <name type="scientific">Lecanicillium saksenae</name>
    <dbReference type="NCBI Taxonomy" id="468837"/>
    <lineage>
        <taxon>Eukaryota</taxon>
        <taxon>Fungi</taxon>
        <taxon>Dikarya</taxon>
        <taxon>Ascomycota</taxon>
        <taxon>Pezizomycotina</taxon>
        <taxon>Sordariomycetes</taxon>
        <taxon>Hypocreomycetidae</taxon>
        <taxon>Hypocreales</taxon>
        <taxon>Cordycipitaceae</taxon>
        <taxon>Lecanicillium</taxon>
    </lineage>
</organism>